<dbReference type="SUPFAM" id="SSF54523">
    <property type="entry name" value="Pili subunits"/>
    <property type="match status" value="1"/>
</dbReference>
<dbReference type="Pfam" id="PF07596">
    <property type="entry name" value="SBP_bac_10"/>
    <property type="match status" value="1"/>
</dbReference>
<dbReference type="PANTHER" id="PTHR30093">
    <property type="entry name" value="GENERAL SECRETION PATHWAY PROTEIN G"/>
    <property type="match status" value="1"/>
</dbReference>
<evidence type="ECO:0000259" key="2">
    <source>
        <dbReference type="Pfam" id="PF07596"/>
    </source>
</evidence>
<dbReference type="PROSITE" id="PS00409">
    <property type="entry name" value="PROKAR_NTER_METHYL"/>
    <property type="match status" value="1"/>
</dbReference>
<dbReference type="NCBIfam" id="TIGR02532">
    <property type="entry name" value="IV_pilin_GFxxxE"/>
    <property type="match status" value="1"/>
</dbReference>
<comment type="caution">
    <text evidence="3">The sequence shown here is derived from an EMBL/GenBank/DDBJ whole genome shotgun (WGS) entry which is preliminary data.</text>
</comment>
<evidence type="ECO:0000256" key="1">
    <source>
        <dbReference type="SAM" id="Phobius"/>
    </source>
</evidence>
<dbReference type="Pfam" id="PF07963">
    <property type="entry name" value="N_methyl"/>
    <property type="match status" value="1"/>
</dbReference>
<dbReference type="InterPro" id="IPR027558">
    <property type="entry name" value="Pre_pil_HX9DG_C"/>
</dbReference>
<protein>
    <submittedName>
        <fullName evidence="3">DUF1559 domain-containing protein</fullName>
    </submittedName>
</protein>
<sequence>MSRTSRHRSRSGFTLIELLVVIAIIAILIALLLPAVQQAREAARRTQCRNNLKQLGLALHNYHDVYQMFPARQGGSGYINNFGLRNRMSAFVALGPYYDLANLTRSIDQLQVNPWTNNNDYRQILPMINCPSDADSGFRDPGGREARGTYSYAFCGGDSIISGIRDANERTNLEPVVVQTNRGIFGRNGCTRMRDITDGSSNTIAMAERAKPFDLRDRGMVMVVGGTGAYTTYSPAACAVLWGGTSYIPSATPFNSDTSSGYRWADGTAFFHAVSTILPPNSAVCLVDDPAWQNGGGHYGRGIWTATSEHVGGVHCLMADGSVRFVSENIDTRDISVVPPLENSNVPSPYGVWGALGTKAGGEVVADF</sequence>
<dbReference type="InterPro" id="IPR011453">
    <property type="entry name" value="DUF1559"/>
</dbReference>
<dbReference type="PANTHER" id="PTHR30093:SF2">
    <property type="entry name" value="TYPE II SECRETION SYSTEM PROTEIN H"/>
    <property type="match status" value="1"/>
</dbReference>
<name>A0A7C2PJ69_9PLAN</name>
<keyword evidence="1" id="KW-0812">Transmembrane</keyword>
<reference evidence="3" key="1">
    <citation type="journal article" date="2020" name="mSystems">
        <title>Genome- and Community-Level Interaction Insights into Carbon Utilization and Element Cycling Functions of Hydrothermarchaeota in Hydrothermal Sediment.</title>
        <authorList>
            <person name="Zhou Z."/>
            <person name="Liu Y."/>
            <person name="Xu W."/>
            <person name="Pan J."/>
            <person name="Luo Z.H."/>
            <person name="Li M."/>
        </authorList>
    </citation>
    <scope>NUCLEOTIDE SEQUENCE [LARGE SCALE GENOMIC DNA]</scope>
    <source>
        <strain evidence="3">SpSt-339</strain>
    </source>
</reference>
<feature type="domain" description="DUF1559" evidence="2">
    <location>
        <begin position="37"/>
        <end position="332"/>
    </location>
</feature>
<feature type="transmembrane region" description="Helical" evidence="1">
    <location>
        <begin position="12"/>
        <end position="36"/>
    </location>
</feature>
<dbReference type="Gene3D" id="3.30.700.10">
    <property type="entry name" value="Glycoprotein, Type 4 Pilin"/>
    <property type="match status" value="1"/>
</dbReference>
<accession>A0A7C2PJ69</accession>
<dbReference type="NCBIfam" id="TIGR04294">
    <property type="entry name" value="pre_pil_HX9DG"/>
    <property type="match status" value="1"/>
</dbReference>
<proteinExistence type="predicted"/>
<dbReference type="InterPro" id="IPR045584">
    <property type="entry name" value="Pilin-like"/>
</dbReference>
<evidence type="ECO:0000313" key="3">
    <source>
        <dbReference type="EMBL" id="HEN17037.1"/>
    </source>
</evidence>
<keyword evidence="1" id="KW-1133">Transmembrane helix</keyword>
<dbReference type="InterPro" id="IPR012902">
    <property type="entry name" value="N_methyl_site"/>
</dbReference>
<gene>
    <name evidence="3" type="ORF">ENQ76_16380</name>
</gene>
<keyword evidence="1" id="KW-0472">Membrane</keyword>
<organism evidence="3">
    <name type="scientific">Schlesneria paludicola</name>
    <dbReference type="NCBI Taxonomy" id="360056"/>
    <lineage>
        <taxon>Bacteria</taxon>
        <taxon>Pseudomonadati</taxon>
        <taxon>Planctomycetota</taxon>
        <taxon>Planctomycetia</taxon>
        <taxon>Planctomycetales</taxon>
        <taxon>Planctomycetaceae</taxon>
        <taxon>Schlesneria</taxon>
    </lineage>
</organism>
<dbReference type="AlphaFoldDB" id="A0A7C2PJ69"/>
<dbReference type="EMBL" id="DSOK01000449">
    <property type="protein sequence ID" value="HEN17037.1"/>
    <property type="molecule type" value="Genomic_DNA"/>
</dbReference>